<dbReference type="PATRIC" id="fig|294699.3.peg.772"/>
<evidence type="ECO:0000313" key="3">
    <source>
        <dbReference type="Proteomes" id="UP000076865"/>
    </source>
</evidence>
<dbReference type="OrthoDB" id="2658603at2"/>
<dbReference type="KEGG" id="aamy:GFC30_769"/>
<dbReference type="InterPro" id="IPR046001">
    <property type="entry name" value="DUF5957"/>
</dbReference>
<dbReference type="RefSeq" id="WP_066322975.1">
    <property type="nucleotide sequence ID" value="NZ_CP015438.1"/>
</dbReference>
<keyword evidence="1" id="KW-0472">Membrane</keyword>
<accession>A0A160F3C4</accession>
<name>A0A160F3C4_9BACL</name>
<keyword evidence="3" id="KW-1185">Reference proteome</keyword>
<dbReference type="Proteomes" id="UP000076865">
    <property type="component" value="Chromosome"/>
</dbReference>
<sequence>MKKLLLALFTAVFAGFLGGLILSEIIAVVARLLLGPDPWLKWMKYMPIYLAAFVAVVTLITLHHKSNRKDGKG</sequence>
<evidence type="ECO:0000256" key="1">
    <source>
        <dbReference type="SAM" id="Phobius"/>
    </source>
</evidence>
<feature type="transmembrane region" description="Helical" evidence="1">
    <location>
        <begin position="43"/>
        <end position="62"/>
    </location>
</feature>
<dbReference type="EMBL" id="CP015438">
    <property type="protein sequence ID" value="ANB60195.1"/>
    <property type="molecule type" value="Genomic_DNA"/>
</dbReference>
<protein>
    <submittedName>
        <fullName evidence="2">Putative membrane protein</fullName>
    </submittedName>
</protein>
<keyword evidence="1" id="KW-0812">Transmembrane</keyword>
<proteinExistence type="predicted"/>
<gene>
    <name evidence="2" type="ORF">GFC30_769</name>
</gene>
<dbReference type="Pfam" id="PF19382">
    <property type="entry name" value="DUF5957"/>
    <property type="match status" value="1"/>
</dbReference>
<dbReference type="AlphaFoldDB" id="A0A160F3C4"/>
<keyword evidence="1" id="KW-1133">Transmembrane helix</keyword>
<organism evidence="2 3">
    <name type="scientific">Anoxybacteroides amylolyticum</name>
    <dbReference type="NCBI Taxonomy" id="294699"/>
    <lineage>
        <taxon>Bacteria</taxon>
        <taxon>Bacillati</taxon>
        <taxon>Bacillota</taxon>
        <taxon>Bacilli</taxon>
        <taxon>Bacillales</taxon>
        <taxon>Anoxybacillaceae</taxon>
        <taxon>Anoxybacteroides</taxon>
    </lineage>
</organism>
<evidence type="ECO:0000313" key="2">
    <source>
        <dbReference type="EMBL" id="ANB60195.1"/>
    </source>
</evidence>
<reference evidence="2 3" key="1">
    <citation type="journal article" date="2006" name="Syst. Appl. Microbiol.">
        <title>Anoxybacillus amylolyticus sp. nov., a thermophilic amylase producing bacterium isolated from Mount Rittmann (Antarctica).</title>
        <authorList>
            <person name="Poli A."/>
            <person name="Esposito E."/>
            <person name="Lama L."/>
            <person name="Orlando P."/>
            <person name="Nicolaus G."/>
            <person name="de Appolonia F."/>
            <person name="Gambacorta A."/>
            <person name="Nicolaus B."/>
        </authorList>
    </citation>
    <scope>NUCLEOTIDE SEQUENCE [LARGE SCALE GENOMIC DNA]</scope>
    <source>
        <strain evidence="2 3">DSM 15939</strain>
    </source>
</reference>